<dbReference type="PANTHER" id="PTHR45717">
    <property type="entry name" value="OS12G0527900 PROTEIN"/>
    <property type="match status" value="1"/>
</dbReference>
<keyword evidence="9" id="KW-1185">Reference proteome</keyword>
<dbReference type="Proteomes" id="UP001140949">
    <property type="component" value="Unassembled WGS sequence"/>
</dbReference>
<evidence type="ECO:0000256" key="7">
    <source>
        <dbReference type="SAM" id="MobiDB-lite"/>
    </source>
</evidence>
<dbReference type="Pfam" id="PF13041">
    <property type="entry name" value="PPR_2"/>
    <property type="match status" value="1"/>
</dbReference>
<dbReference type="InterPro" id="IPR002885">
    <property type="entry name" value="PPR_rpt"/>
</dbReference>
<dbReference type="InterPro" id="IPR011990">
    <property type="entry name" value="TPR-like_helical_dom_sf"/>
</dbReference>
<feature type="region of interest" description="Disordered" evidence="7">
    <location>
        <begin position="19"/>
        <end position="81"/>
    </location>
</feature>
<feature type="compositionally biased region" description="Low complexity" evidence="7">
    <location>
        <begin position="21"/>
        <end position="41"/>
    </location>
</feature>
<dbReference type="AlphaFoldDB" id="A0AAX6DIQ9"/>
<dbReference type="PROSITE" id="PS51375">
    <property type="entry name" value="PPR"/>
    <property type="match status" value="2"/>
</dbReference>
<keyword evidence="4" id="KW-0809">Transit peptide</keyword>
<dbReference type="GO" id="GO:0005739">
    <property type="term" value="C:mitochondrion"/>
    <property type="evidence" value="ECO:0007669"/>
    <property type="project" value="UniProtKB-SubCell"/>
</dbReference>
<organism evidence="8 9">
    <name type="scientific">Iris pallida</name>
    <name type="common">Sweet iris</name>
    <dbReference type="NCBI Taxonomy" id="29817"/>
    <lineage>
        <taxon>Eukaryota</taxon>
        <taxon>Viridiplantae</taxon>
        <taxon>Streptophyta</taxon>
        <taxon>Embryophyta</taxon>
        <taxon>Tracheophyta</taxon>
        <taxon>Spermatophyta</taxon>
        <taxon>Magnoliopsida</taxon>
        <taxon>Liliopsida</taxon>
        <taxon>Asparagales</taxon>
        <taxon>Iridaceae</taxon>
        <taxon>Iridoideae</taxon>
        <taxon>Irideae</taxon>
        <taxon>Iris</taxon>
    </lineage>
</organism>
<feature type="repeat" description="PPR" evidence="6">
    <location>
        <begin position="178"/>
        <end position="212"/>
    </location>
</feature>
<feature type="compositionally biased region" description="Basic residues" evidence="7">
    <location>
        <begin position="47"/>
        <end position="59"/>
    </location>
</feature>
<proteinExistence type="inferred from homology"/>
<dbReference type="Pfam" id="PF01535">
    <property type="entry name" value="PPR"/>
    <property type="match status" value="1"/>
</dbReference>
<feature type="compositionally biased region" description="Basic and acidic residues" evidence="7">
    <location>
        <begin position="60"/>
        <end position="72"/>
    </location>
</feature>
<keyword evidence="5" id="KW-0496">Mitochondrion</keyword>
<comment type="caution">
    <text evidence="8">The sequence shown here is derived from an EMBL/GenBank/DDBJ whole genome shotgun (WGS) entry which is preliminary data.</text>
</comment>
<evidence type="ECO:0000313" key="8">
    <source>
        <dbReference type="EMBL" id="KAJ6791615.1"/>
    </source>
</evidence>
<evidence type="ECO:0000256" key="6">
    <source>
        <dbReference type="PROSITE-ProRule" id="PRU00708"/>
    </source>
</evidence>
<evidence type="ECO:0000256" key="5">
    <source>
        <dbReference type="ARBA" id="ARBA00023128"/>
    </source>
</evidence>
<dbReference type="Gene3D" id="1.25.40.10">
    <property type="entry name" value="Tetratricopeptide repeat domain"/>
    <property type="match status" value="2"/>
</dbReference>
<dbReference type="EMBL" id="JANAVB010044219">
    <property type="protein sequence ID" value="KAJ6791615.1"/>
    <property type="molecule type" value="Genomic_DNA"/>
</dbReference>
<accession>A0AAX6DIQ9</accession>
<evidence type="ECO:0000256" key="2">
    <source>
        <dbReference type="ARBA" id="ARBA00007626"/>
    </source>
</evidence>
<dbReference type="FunFam" id="1.25.40.10:FF:000385">
    <property type="entry name" value="Pentatricopeptide repeat-containing protein mitochondrial"/>
    <property type="match status" value="1"/>
</dbReference>
<reference evidence="8" key="2">
    <citation type="submission" date="2023-04" db="EMBL/GenBank/DDBJ databases">
        <authorList>
            <person name="Bruccoleri R.E."/>
            <person name="Oakeley E.J."/>
            <person name="Faust A.-M."/>
            <person name="Dessus-Babus S."/>
            <person name="Altorfer M."/>
            <person name="Burckhardt D."/>
            <person name="Oertli M."/>
            <person name="Naumann U."/>
            <person name="Petersen F."/>
            <person name="Wong J."/>
        </authorList>
    </citation>
    <scope>NUCLEOTIDE SEQUENCE</scope>
    <source>
        <strain evidence="8">GSM-AAB239-AS_SAM_17_03QT</strain>
        <tissue evidence="8">Leaf</tissue>
    </source>
</reference>
<dbReference type="NCBIfam" id="TIGR00756">
    <property type="entry name" value="PPR"/>
    <property type="match status" value="2"/>
</dbReference>
<feature type="repeat" description="PPR" evidence="6">
    <location>
        <begin position="213"/>
        <end position="247"/>
    </location>
</feature>
<comment type="subcellular location">
    <subcellularLocation>
        <location evidence="1">Mitochondrion</location>
    </subcellularLocation>
</comment>
<name>A0AAX6DIQ9_IRIPA</name>
<evidence type="ECO:0000256" key="4">
    <source>
        <dbReference type="ARBA" id="ARBA00022946"/>
    </source>
</evidence>
<gene>
    <name evidence="8" type="ORF">M6B38_243245</name>
</gene>
<sequence length="545" mass="62082">MMMGKLPIRLISASRRLLSTASPAAVESSSLPPPSEVAAAAKDGKKKEKKKKKNNKKQKEKKEGEEENRESGRGGGKPLYRRLSELGGAAEGAVSRTLNKWVKEGRPVKVMDLVNHVKDLRKYRRYKHALEMMDWMVNTRGMNMSWTNHAIRLDLIAKVRGIESAEDYFCSLPETAKNQRTYGALLNCYCLEKMVDKATALYQKMKELNLASNTLVYNNLMALYMKLEQPEKVPALVEEMKANNIAPDNMTNCILMNSYAKLNDIESVEGVIHQMEDSEEVIPHWTAYSTLAGIYNSAGLFKKTESALKKLEGLLDGRERDPFHFLISLYAGAGNLEEVHRVWESLKKAFKKQTNMSYLTMLQALNKLNDFDGFKACYKEWESVLVTYDPRLTNLAIGAHLRNDMVEEAESLSRRATEKGGGLDFRTCDLFMDYYLKKDEMNSALGWLETATRMAKEGGEWKLDGDKIQMFMKYYEKEKDVDGAEAFCKVLKTLDCLGLKAYELLLRTYAASGRRERSLRRRVEEDEIKPTPKIQKLLDIVCGKK</sequence>
<dbReference type="PANTHER" id="PTHR45717:SF8">
    <property type="entry name" value="OS01G0301000 PROTEIN"/>
    <property type="match status" value="1"/>
</dbReference>
<comment type="similarity">
    <text evidence="2">Belongs to the PPR family. P subfamily.</text>
</comment>
<protein>
    <submittedName>
        <fullName evidence="8">Pentatricopeptide repeat-containing protein, mitochondrial-like</fullName>
    </submittedName>
</protein>
<dbReference type="FunFam" id="1.25.40.10:FF:000618">
    <property type="entry name" value="Pentatricopeptide repeat-containing protein mitochondrial"/>
    <property type="match status" value="1"/>
</dbReference>
<dbReference type="GO" id="GO:0003729">
    <property type="term" value="F:mRNA binding"/>
    <property type="evidence" value="ECO:0007669"/>
    <property type="project" value="UniProtKB-ARBA"/>
</dbReference>
<evidence type="ECO:0000256" key="1">
    <source>
        <dbReference type="ARBA" id="ARBA00004173"/>
    </source>
</evidence>
<evidence type="ECO:0000256" key="3">
    <source>
        <dbReference type="ARBA" id="ARBA00022737"/>
    </source>
</evidence>
<keyword evidence="3" id="KW-0677">Repeat</keyword>
<evidence type="ECO:0000313" key="9">
    <source>
        <dbReference type="Proteomes" id="UP001140949"/>
    </source>
</evidence>
<reference evidence="8" key="1">
    <citation type="journal article" date="2023" name="GigaByte">
        <title>Genome assembly of the bearded iris, Iris pallida Lam.</title>
        <authorList>
            <person name="Bruccoleri R.E."/>
            <person name="Oakeley E.J."/>
            <person name="Faust A.M.E."/>
            <person name="Altorfer M."/>
            <person name="Dessus-Babus S."/>
            <person name="Burckhardt D."/>
            <person name="Oertli M."/>
            <person name="Naumann U."/>
            <person name="Petersen F."/>
            <person name="Wong J."/>
        </authorList>
    </citation>
    <scope>NUCLEOTIDE SEQUENCE</scope>
    <source>
        <strain evidence="8">GSM-AAB239-AS_SAM_17_03QT</strain>
    </source>
</reference>